<evidence type="ECO:0000313" key="3">
    <source>
        <dbReference type="Proteomes" id="UP001139887"/>
    </source>
</evidence>
<dbReference type="Proteomes" id="UP001139887">
    <property type="component" value="Unassembled WGS sequence"/>
</dbReference>
<dbReference type="PANTHER" id="PTHR38248">
    <property type="entry name" value="FUNK1 6"/>
    <property type="match status" value="1"/>
</dbReference>
<evidence type="ECO:0000259" key="1">
    <source>
        <dbReference type="Pfam" id="PF17667"/>
    </source>
</evidence>
<name>A0A9W8IDG9_9FUNG</name>
<comment type="caution">
    <text evidence="2">The sequence shown here is derived from an EMBL/GenBank/DDBJ whole genome shotgun (WGS) entry which is preliminary data.</text>
</comment>
<organism evidence="2 3">
    <name type="scientific">Coemansia brasiliensis</name>
    <dbReference type="NCBI Taxonomy" id="2650707"/>
    <lineage>
        <taxon>Eukaryota</taxon>
        <taxon>Fungi</taxon>
        <taxon>Fungi incertae sedis</taxon>
        <taxon>Zoopagomycota</taxon>
        <taxon>Kickxellomycotina</taxon>
        <taxon>Kickxellomycetes</taxon>
        <taxon>Kickxellales</taxon>
        <taxon>Kickxellaceae</taxon>
        <taxon>Coemansia</taxon>
    </lineage>
</organism>
<sequence>MIADMIGDIFNSKTEHKYSFSEWTKESAKESTLYGYFSEFVLFVAQRVKEQHSATDGWRLILPSELSDFKPLDSNTSRRLDVSLFLGDIHDDVAASNVSDYADMFAIVEVKRGNRFGDTVNALSQLFVYSTDIYRTQLNRRFLWGLTICATDVCAEVIVHDKVLVSSIMDVRTAEGRKQLVSLLVHWSACSTERLGYDPSIRRREPEEGSQAVDGQRGVDKIRYDIDCYDDVTKEVRTYKTIRTILEAGCLFGRHTRTIIARPANCDNADTSDGSAQEVVIKDAWARYNADEDGARNEIGLLRTVRETFGTRKLDFIYPKLEVGGTVQVERDDVCIVDTTAAILDTLDADVREALNIPFRAHQHIANTPASHHAVTRAKRVPSHINKHKAV</sequence>
<dbReference type="AlphaFoldDB" id="A0A9W8IDG9"/>
<proteinExistence type="predicted"/>
<feature type="domain" description="Fungal-type protein kinase" evidence="1">
    <location>
        <begin position="81"/>
        <end position="306"/>
    </location>
</feature>
<accession>A0A9W8IDG9</accession>
<dbReference type="Pfam" id="PF17667">
    <property type="entry name" value="Pkinase_fungal"/>
    <property type="match status" value="1"/>
</dbReference>
<gene>
    <name evidence="2" type="ORF">IWW36_003097</name>
</gene>
<protein>
    <recommendedName>
        <fullName evidence="1">Fungal-type protein kinase domain-containing protein</fullName>
    </recommendedName>
</protein>
<reference evidence="2" key="1">
    <citation type="submission" date="2022-07" db="EMBL/GenBank/DDBJ databases">
        <title>Phylogenomic reconstructions and comparative analyses of Kickxellomycotina fungi.</title>
        <authorList>
            <person name="Reynolds N.K."/>
            <person name="Stajich J.E."/>
            <person name="Barry K."/>
            <person name="Grigoriev I.V."/>
            <person name="Crous P."/>
            <person name="Smith M.E."/>
        </authorList>
    </citation>
    <scope>NUCLEOTIDE SEQUENCE</scope>
    <source>
        <strain evidence="2">NRRL 1566</strain>
    </source>
</reference>
<dbReference type="PANTHER" id="PTHR38248:SF2">
    <property type="entry name" value="FUNK1 11"/>
    <property type="match status" value="1"/>
</dbReference>
<dbReference type="EMBL" id="JANBUW010000135">
    <property type="protein sequence ID" value="KAJ2848769.1"/>
    <property type="molecule type" value="Genomic_DNA"/>
</dbReference>
<dbReference type="OrthoDB" id="5584477at2759"/>
<evidence type="ECO:0000313" key="2">
    <source>
        <dbReference type="EMBL" id="KAJ2848769.1"/>
    </source>
</evidence>
<keyword evidence="3" id="KW-1185">Reference proteome</keyword>
<dbReference type="InterPro" id="IPR040976">
    <property type="entry name" value="Pkinase_fungal"/>
</dbReference>